<feature type="region of interest" description="Disordered" evidence="1">
    <location>
        <begin position="1144"/>
        <end position="1165"/>
    </location>
</feature>
<keyword evidence="3" id="KW-1185">Reference proteome</keyword>
<dbReference type="Proteomes" id="UP000305067">
    <property type="component" value="Unassembled WGS sequence"/>
</dbReference>
<feature type="compositionally biased region" description="Pro residues" evidence="1">
    <location>
        <begin position="165"/>
        <end position="181"/>
    </location>
</feature>
<dbReference type="PANTHER" id="PTHR45691:SF6">
    <property type="entry name" value="PROTEIN DIAPHANOUS"/>
    <property type="match status" value="1"/>
</dbReference>
<feature type="compositionally biased region" description="Low complexity" evidence="1">
    <location>
        <begin position="1114"/>
        <end position="1125"/>
    </location>
</feature>
<feature type="compositionally biased region" description="Pro residues" evidence="1">
    <location>
        <begin position="256"/>
        <end position="267"/>
    </location>
</feature>
<feature type="region of interest" description="Disordered" evidence="1">
    <location>
        <begin position="742"/>
        <end position="768"/>
    </location>
</feature>
<sequence>MKPQEDQNPRRSTRLKRRREDAEQSPGTTDDNASSVGVLVQPVKERNAKRQKMRSNESTPQIGTVRKSKKTSTLSGPTSAATSGSSETDPSSSSSPSQTTRRTTRSSAKTAASSPKASTSGPVTSSSSSSGESSRPRAPRRTTTRRTQAASNVPSPTSSDTGSASPPPPTPAPAPIPPPSPAKSSAPIRQLRSNYTKSNNGLRAISPGPTSRKSVIVAQLTSAHKRCSPRLNKGKDVVVVLLEDPAPSTSRNVPTPMSPLTPPPCTPPITDDDIPPMDLGNDTNEPLPDDSSTIDSPPVASSSDVTIDMIVESSSTSIPISPSEEKENSLLPPRSRSAPPPLPRSLRRSSSPSSDRPTSPQTLPLTPSLSRCPSPKVWKGKEKEVVSLDVADIENRPALDPPPIPSQPNLPAPIPIRLAPTYSRTPSPPLYRDRSPSPLAKSTVGSPVAETTQRISSPILDRRASPESSPPPQQHQQGFFQAPNDPYFDSQLSAPTPLPSHPPPIYAQHMQSPIPNISFYHHQHAPSPPPPPPPSLATAHEVLNDARLRLHHEFGKTVSMPVMVRLSYGGWGWTYNPERHQLAHARSEQSMEDMGEAMDVDTSAEMGRPNGEQSQLSQAVSFVDFGNVMGDSGGVEKQQQVPSDSYTYTNVDEASLPFAPHADSSDADADGDTDEEDAYERDAVLQDVLWNGVESDTSQQTIDVSFDASLTQDAEDDSELILPSIEQQQDIAAVEHFFAHSAAPSQPEPVTSFSSQVADPSSPPPLSSAPSPDCLYSWCWVEEVGKHSPEIASPLAACVYVLPSPSRGEGVSQPPRRRYRPQGPKHRNAGERGEALWKEACRSRVAAVMRAYKEPTIRALVEQQMFDFQSSRGARSAGSTWEMYDPDTFDDWMDGEDEGLSSESEDDEEDEEMADTKPQSVKPRRSSRTRISPPASFKHTFSLESSEETMESSEDAEPPMGRILPPPPPLSSISADLGHMNDESLLVFTEEAHTQALRKAAPAETLPDAMSIPSSPIEEMEETMNTQQVSTFSRSRMGSGTPPDPKRRHEWFLGIVPDLSSIPHVPQLVRERLALHPSPLFAPNPEQQIHDHSHHPHQFGGHGAAQYAWPMIPGPGSSGSPAAGSNGDVGLLIDWDRLLASVPADEGAGSSSSSSSSSSLGGAVAEEPQPVFEWPAHGMYQHHPHNGYYGMTPDHHQQGMGVGGGSYGQQSAGQTASTLSFALGPS</sequence>
<feature type="compositionally biased region" description="Low complexity" evidence="1">
    <location>
        <begin position="348"/>
        <end position="370"/>
    </location>
</feature>
<feature type="compositionally biased region" description="Basic residues" evidence="1">
    <location>
        <begin position="815"/>
        <end position="827"/>
    </location>
</feature>
<feature type="compositionally biased region" description="Low complexity" evidence="1">
    <location>
        <begin position="71"/>
        <end position="133"/>
    </location>
</feature>
<feature type="compositionally biased region" description="Polar residues" evidence="1">
    <location>
        <begin position="748"/>
        <end position="759"/>
    </location>
</feature>
<feature type="compositionally biased region" description="Polar residues" evidence="1">
    <location>
        <begin position="443"/>
        <end position="456"/>
    </location>
</feature>
<dbReference type="GO" id="GO:0005884">
    <property type="term" value="C:actin filament"/>
    <property type="evidence" value="ECO:0007669"/>
    <property type="project" value="TreeGrafter"/>
</dbReference>
<organism evidence="2 3">
    <name type="scientific">Pterulicium gracile</name>
    <dbReference type="NCBI Taxonomy" id="1884261"/>
    <lineage>
        <taxon>Eukaryota</taxon>
        <taxon>Fungi</taxon>
        <taxon>Dikarya</taxon>
        <taxon>Basidiomycota</taxon>
        <taxon>Agaricomycotina</taxon>
        <taxon>Agaricomycetes</taxon>
        <taxon>Agaricomycetidae</taxon>
        <taxon>Agaricales</taxon>
        <taxon>Pleurotineae</taxon>
        <taxon>Pterulaceae</taxon>
        <taxon>Pterulicium</taxon>
    </lineage>
</organism>
<feature type="compositionally biased region" description="Pro residues" evidence="1">
    <location>
        <begin position="496"/>
        <end position="505"/>
    </location>
</feature>
<accession>A0A5C3Q677</accession>
<feature type="region of interest" description="Disordered" evidence="1">
    <location>
        <begin position="246"/>
        <end position="302"/>
    </location>
</feature>
<feature type="region of interest" description="Disordered" evidence="1">
    <location>
        <begin position="395"/>
        <end position="510"/>
    </location>
</feature>
<feature type="compositionally biased region" description="Polar residues" evidence="1">
    <location>
        <begin position="25"/>
        <end position="35"/>
    </location>
</feature>
<dbReference type="InterPro" id="IPR051412">
    <property type="entry name" value="Formin_Homology_Diaphanous_sf"/>
</dbReference>
<feature type="compositionally biased region" description="Polar residues" evidence="1">
    <location>
        <begin position="290"/>
        <end position="302"/>
    </location>
</feature>
<feature type="compositionally biased region" description="Acidic residues" evidence="1">
    <location>
        <begin position="665"/>
        <end position="677"/>
    </location>
</feature>
<protein>
    <submittedName>
        <fullName evidence="2">Uncharacterized protein</fullName>
    </submittedName>
</protein>
<dbReference type="PANTHER" id="PTHR45691">
    <property type="entry name" value="PROTEIN DIAPHANOUS"/>
    <property type="match status" value="1"/>
</dbReference>
<feature type="region of interest" description="Disordered" evidence="1">
    <location>
        <begin position="314"/>
        <end position="380"/>
    </location>
</feature>
<dbReference type="STRING" id="1884261.A0A5C3Q677"/>
<dbReference type="AlphaFoldDB" id="A0A5C3Q677"/>
<feature type="region of interest" description="Disordered" evidence="1">
    <location>
        <begin position="1"/>
        <end position="213"/>
    </location>
</feature>
<reference evidence="2 3" key="1">
    <citation type="journal article" date="2019" name="Nat. Ecol. Evol.">
        <title>Megaphylogeny resolves global patterns of mushroom evolution.</title>
        <authorList>
            <person name="Varga T."/>
            <person name="Krizsan K."/>
            <person name="Foldi C."/>
            <person name="Dima B."/>
            <person name="Sanchez-Garcia M."/>
            <person name="Sanchez-Ramirez S."/>
            <person name="Szollosi G.J."/>
            <person name="Szarkandi J.G."/>
            <person name="Papp V."/>
            <person name="Albert L."/>
            <person name="Andreopoulos W."/>
            <person name="Angelini C."/>
            <person name="Antonin V."/>
            <person name="Barry K.W."/>
            <person name="Bougher N.L."/>
            <person name="Buchanan P."/>
            <person name="Buyck B."/>
            <person name="Bense V."/>
            <person name="Catcheside P."/>
            <person name="Chovatia M."/>
            <person name="Cooper J."/>
            <person name="Damon W."/>
            <person name="Desjardin D."/>
            <person name="Finy P."/>
            <person name="Geml J."/>
            <person name="Haridas S."/>
            <person name="Hughes K."/>
            <person name="Justo A."/>
            <person name="Karasinski D."/>
            <person name="Kautmanova I."/>
            <person name="Kiss B."/>
            <person name="Kocsube S."/>
            <person name="Kotiranta H."/>
            <person name="LaButti K.M."/>
            <person name="Lechner B.E."/>
            <person name="Liimatainen K."/>
            <person name="Lipzen A."/>
            <person name="Lukacs Z."/>
            <person name="Mihaltcheva S."/>
            <person name="Morgado L.N."/>
            <person name="Niskanen T."/>
            <person name="Noordeloos M.E."/>
            <person name="Ohm R.A."/>
            <person name="Ortiz-Santana B."/>
            <person name="Ovrebo C."/>
            <person name="Racz N."/>
            <person name="Riley R."/>
            <person name="Savchenko A."/>
            <person name="Shiryaev A."/>
            <person name="Soop K."/>
            <person name="Spirin V."/>
            <person name="Szebenyi C."/>
            <person name="Tomsovsky M."/>
            <person name="Tulloss R.E."/>
            <person name="Uehling J."/>
            <person name="Grigoriev I.V."/>
            <person name="Vagvolgyi C."/>
            <person name="Papp T."/>
            <person name="Martin F.M."/>
            <person name="Miettinen O."/>
            <person name="Hibbett D.S."/>
            <person name="Nagy L.G."/>
        </authorList>
    </citation>
    <scope>NUCLEOTIDE SEQUENCE [LARGE SCALE GENOMIC DNA]</scope>
    <source>
        <strain evidence="2 3">CBS 309.79</strain>
    </source>
</reference>
<feature type="region of interest" description="Disordered" evidence="1">
    <location>
        <begin position="806"/>
        <end position="831"/>
    </location>
</feature>
<gene>
    <name evidence="2" type="ORF">BDV98DRAFT_597338</name>
</gene>
<feature type="region of interest" description="Disordered" evidence="1">
    <location>
        <begin position="869"/>
        <end position="976"/>
    </location>
</feature>
<evidence type="ECO:0000313" key="2">
    <source>
        <dbReference type="EMBL" id="TFK96667.1"/>
    </source>
</evidence>
<feature type="region of interest" description="Disordered" evidence="1">
    <location>
        <begin position="1089"/>
        <end position="1125"/>
    </location>
</feature>
<name>A0A5C3Q677_9AGAR</name>
<dbReference type="PRINTS" id="PR01217">
    <property type="entry name" value="PRICHEXTENSN"/>
</dbReference>
<feature type="compositionally biased region" description="Acidic residues" evidence="1">
    <location>
        <begin position="945"/>
        <end position="957"/>
    </location>
</feature>
<evidence type="ECO:0000313" key="3">
    <source>
        <dbReference type="Proteomes" id="UP000305067"/>
    </source>
</evidence>
<feature type="compositionally biased region" description="Pro residues" evidence="1">
    <location>
        <begin position="399"/>
        <end position="414"/>
    </location>
</feature>
<dbReference type="GO" id="GO:0030041">
    <property type="term" value="P:actin filament polymerization"/>
    <property type="evidence" value="ECO:0007669"/>
    <property type="project" value="TreeGrafter"/>
</dbReference>
<feature type="region of interest" description="Disordered" evidence="1">
    <location>
        <begin position="1185"/>
        <end position="1226"/>
    </location>
</feature>
<feature type="compositionally biased region" description="Polar residues" evidence="1">
    <location>
        <begin position="869"/>
        <end position="879"/>
    </location>
</feature>
<evidence type="ECO:0000256" key="1">
    <source>
        <dbReference type="SAM" id="MobiDB-lite"/>
    </source>
</evidence>
<dbReference type="EMBL" id="ML178856">
    <property type="protein sequence ID" value="TFK96667.1"/>
    <property type="molecule type" value="Genomic_DNA"/>
</dbReference>
<feature type="compositionally biased region" description="Polar residues" evidence="1">
    <location>
        <begin position="191"/>
        <end position="201"/>
    </location>
</feature>
<feature type="compositionally biased region" description="Low complexity" evidence="1">
    <location>
        <begin position="1150"/>
        <end position="1159"/>
    </location>
</feature>
<feature type="region of interest" description="Disordered" evidence="1">
    <location>
        <begin position="518"/>
        <end position="537"/>
    </location>
</feature>
<feature type="compositionally biased region" description="Acidic residues" evidence="1">
    <location>
        <begin position="884"/>
        <end position="913"/>
    </location>
</feature>
<proteinExistence type="predicted"/>
<feature type="compositionally biased region" description="Pro residues" evidence="1">
    <location>
        <begin position="526"/>
        <end position="535"/>
    </location>
</feature>
<feature type="region of interest" description="Disordered" evidence="1">
    <location>
        <begin position="656"/>
        <end position="677"/>
    </location>
</feature>
<feature type="compositionally biased region" description="Low complexity" evidence="1">
    <location>
        <begin position="154"/>
        <end position="164"/>
    </location>
</feature>